<dbReference type="PANTHER" id="PTHR43963">
    <property type="entry name" value="CARBONYL REDUCTASE 1-RELATED"/>
    <property type="match status" value="1"/>
</dbReference>
<protein>
    <recommendedName>
        <fullName evidence="7">Protochlorophyllide reductase</fullName>
    </recommendedName>
</protein>
<dbReference type="EMBL" id="HBHW01024000">
    <property type="protein sequence ID" value="CAE0050459.1"/>
    <property type="molecule type" value="Transcribed_RNA"/>
</dbReference>
<dbReference type="PRINTS" id="PR00081">
    <property type="entry name" value="GDHRDH"/>
</dbReference>
<keyword evidence="2" id="KW-0521">NADP</keyword>
<evidence type="ECO:0000313" key="5">
    <source>
        <dbReference type="EMBL" id="CAE0050458.1"/>
    </source>
</evidence>
<evidence type="ECO:0000313" key="6">
    <source>
        <dbReference type="EMBL" id="CAE0050459.1"/>
    </source>
</evidence>
<proteinExistence type="inferred from homology"/>
<dbReference type="InterPro" id="IPR036291">
    <property type="entry name" value="NAD(P)-bd_dom_sf"/>
</dbReference>
<gene>
    <name evidence="5" type="ORF">RMAR00112_LOCUS18457</name>
    <name evidence="6" type="ORF">RMAR00112_LOCUS18458</name>
</gene>
<evidence type="ECO:0000256" key="3">
    <source>
        <dbReference type="ARBA" id="ARBA00023002"/>
    </source>
</evidence>
<evidence type="ECO:0000256" key="4">
    <source>
        <dbReference type="RuleBase" id="RU000363"/>
    </source>
</evidence>
<dbReference type="SUPFAM" id="SSF51735">
    <property type="entry name" value="NAD(P)-binding Rossmann-fold domains"/>
    <property type="match status" value="1"/>
</dbReference>
<comment type="similarity">
    <text evidence="1 4">Belongs to the short-chain dehydrogenases/reductases (SDR) family.</text>
</comment>
<dbReference type="PANTHER" id="PTHR43963:SF6">
    <property type="entry name" value="CHAIN DEHYDROGENASE FAMILY PROTEIN, PUTATIVE (AFU_ORTHOLOGUE AFUA_3G15350)-RELATED"/>
    <property type="match status" value="1"/>
</dbReference>
<accession>A0A7S2ZT12</accession>
<name>A0A7S2ZT12_9RHOD</name>
<reference evidence="6" key="1">
    <citation type="submission" date="2021-01" db="EMBL/GenBank/DDBJ databases">
        <authorList>
            <person name="Corre E."/>
            <person name="Pelletier E."/>
            <person name="Niang G."/>
            <person name="Scheremetjew M."/>
            <person name="Finn R."/>
            <person name="Kale V."/>
            <person name="Holt S."/>
            <person name="Cochrane G."/>
            <person name="Meng A."/>
            <person name="Brown T."/>
            <person name="Cohen L."/>
        </authorList>
    </citation>
    <scope>NUCLEOTIDE SEQUENCE</scope>
    <source>
        <strain evidence="6">CCMP 769</strain>
    </source>
</reference>
<dbReference type="InterPro" id="IPR002347">
    <property type="entry name" value="SDR_fam"/>
</dbReference>
<dbReference type="EMBL" id="HBHW01023999">
    <property type="protein sequence ID" value="CAE0050458.1"/>
    <property type="molecule type" value="Transcribed_RNA"/>
</dbReference>
<evidence type="ECO:0008006" key="7">
    <source>
        <dbReference type="Google" id="ProtNLM"/>
    </source>
</evidence>
<dbReference type="Gene3D" id="3.40.50.720">
    <property type="entry name" value="NAD(P)-binding Rossmann-like Domain"/>
    <property type="match status" value="1"/>
</dbReference>
<dbReference type="AlphaFoldDB" id="A0A7S2ZT12"/>
<evidence type="ECO:0000256" key="1">
    <source>
        <dbReference type="ARBA" id="ARBA00006484"/>
    </source>
</evidence>
<dbReference type="Pfam" id="PF00106">
    <property type="entry name" value="adh_short"/>
    <property type="match status" value="2"/>
</dbReference>
<sequence>MKRRKRIALVTGATRGLGLAIVEELAGLNHHVLLTGRDVEKGYVEAGSFQRKGFDVRFLELDVCDERSAENLALVVRDQYGALDVIVNNAAVCLEEWSSSALTNCLEVNFFGAVRTVACLGQLLAKDACILNVSSGDGESVWFSTAVRERFEGVQSTNALLDALRDFAEKADAVPPEEVVHGEQPTYKVSKFALNCYTRLLHNDLNESGIRVLSVCPGDVRTRMNPSASRSPSDAAKAIAELVVGGPSTYQSGSFFRDREVISW</sequence>
<dbReference type="GO" id="GO:0016491">
    <property type="term" value="F:oxidoreductase activity"/>
    <property type="evidence" value="ECO:0007669"/>
    <property type="project" value="UniProtKB-KW"/>
</dbReference>
<organism evidence="6">
    <name type="scientific">Rhodosorus marinus</name>
    <dbReference type="NCBI Taxonomy" id="101924"/>
    <lineage>
        <taxon>Eukaryota</taxon>
        <taxon>Rhodophyta</taxon>
        <taxon>Stylonematophyceae</taxon>
        <taxon>Stylonematales</taxon>
        <taxon>Stylonemataceae</taxon>
        <taxon>Rhodosorus</taxon>
    </lineage>
</organism>
<keyword evidence="3" id="KW-0560">Oxidoreductase</keyword>
<evidence type="ECO:0000256" key="2">
    <source>
        <dbReference type="ARBA" id="ARBA00022857"/>
    </source>
</evidence>
<dbReference type="PRINTS" id="PR00080">
    <property type="entry name" value="SDRFAMILY"/>
</dbReference>